<organism evidence="1 2">
    <name type="scientific">Blautia obeum</name>
    <dbReference type="NCBI Taxonomy" id="40520"/>
    <lineage>
        <taxon>Bacteria</taxon>
        <taxon>Bacillati</taxon>
        <taxon>Bacillota</taxon>
        <taxon>Clostridia</taxon>
        <taxon>Lachnospirales</taxon>
        <taxon>Lachnospiraceae</taxon>
        <taxon>Blautia</taxon>
    </lineage>
</organism>
<evidence type="ECO:0000313" key="1">
    <source>
        <dbReference type="EMBL" id="CUN94463.1"/>
    </source>
</evidence>
<dbReference type="Proteomes" id="UP000095447">
    <property type="component" value="Unassembled WGS sequence"/>
</dbReference>
<reference evidence="1 2" key="1">
    <citation type="submission" date="2015-09" db="EMBL/GenBank/DDBJ databases">
        <authorList>
            <consortium name="Pathogen Informatics"/>
        </authorList>
    </citation>
    <scope>NUCLEOTIDE SEQUENCE [LARGE SCALE GENOMIC DNA]</scope>
    <source>
        <strain evidence="1 2">2789STDY5608838</strain>
    </source>
</reference>
<accession>A0A174B254</accession>
<dbReference type="RefSeq" id="WP_167338129.1">
    <property type="nucleotide sequence ID" value="NZ_CYZA01000008.1"/>
</dbReference>
<dbReference type="EMBL" id="CYZA01000008">
    <property type="protein sequence ID" value="CUN94463.1"/>
    <property type="molecule type" value="Genomic_DNA"/>
</dbReference>
<evidence type="ECO:0000313" key="2">
    <source>
        <dbReference type="Proteomes" id="UP000095447"/>
    </source>
</evidence>
<name>A0A174B254_9FIRM</name>
<protein>
    <submittedName>
        <fullName evidence="1">Uncharacterized protein</fullName>
    </submittedName>
</protein>
<dbReference type="AlphaFoldDB" id="A0A174B254"/>
<proteinExistence type="predicted"/>
<sequence length="51" mass="6178">MKGYNTSNGYMGYVEGKYILFASEQEYFEFMHYRGYIYVILELVLKYSVRI</sequence>
<gene>
    <name evidence="1" type="ORF">ERS852395_01751</name>
</gene>
<dbReference type="STRING" id="657314.CK5_12210"/>